<gene>
    <name evidence="2" type="ORF">ACFSKO_00505</name>
</gene>
<organism evidence="2 3">
    <name type="scientific">Kiloniella antarctica</name>
    <dbReference type="NCBI Taxonomy" id="1550907"/>
    <lineage>
        <taxon>Bacteria</taxon>
        <taxon>Pseudomonadati</taxon>
        <taxon>Pseudomonadota</taxon>
        <taxon>Alphaproteobacteria</taxon>
        <taxon>Rhodospirillales</taxon>
        <taxon>Kiloniellaceae</taxon>
        <taxon>Kiloniella</taxon>
    </lineage>
</organism>
<protein>
    <submittedName>
        <fullName evidence="2">TfoX/Sxy family protein</fullName>
    </submittedName>
</protein>
<evidence type="ECO:0000313" key="2">
    <source>
        <dbReference type="EMBL" id="MFD2204069.1"/>
    </source>
</evidence>
<comment type="caution">
    <text evidence="2">The sequence shown here is derived from an EMBL/GenBank/DDBJ whole genome shotgun (WGS) entry which is preliminary data.</text>
</comment>
<dbReference type="InterPro" id="IPR047525">
    <property type="entry name" value="TfoX-like"/>
</dbReference>
<accession>A0ABW5BEV7</accession>
<keyword evidence="3" id="KW-1185">Reference proteome</keyword>
<dbReference type="PANTHER" id="PTHR36121:SF1">
    <property type="entry name" value="PROTEIN SXY"/>
    <property type="match status" value="1"/>
</dbReference>
<dbReference type="Pfam" id="PF04993">
    <property type="entry name" value="TfoX_N"/>
    <property type="match status" value="1"/>
</dbReference>
<evidence type="ECO:0000313" key="3">
    <source>
        <dbReference type="Proteomes" id="UP001597294"/>
    </source>
</evidence>
<reference evidence="3" key="1">
    <citation type="journal article" date="2019" name="Int. J. Syst. Evol. Microbiol.">
        <title>The Global Catalogue of Microorganisms (GCM) 10K type strain sequencing project: providing services to taxonomists for standard genome sequencing and annotation.</title>
        <authorList>
            <consortium name="The Broad Institute Genomics Platform"/>
            <consortium name="The Broad Institute Genome Sequencing Center for Infectious Disease"/>
            <person name="Wu L."/>
            <person name="Ma J."/>
        </authorList>
    </citation>
    <scope>NUCLEOTIDE SEQUENCE [LARGE SCALE GENOMIC DNA]</scope>
    <source>
        <strain evidence="3">CGMCC 4.7192</strain>
    </source>
</reference>
<feature type="domain" description="TfoX N-terminal" evidence="1">
    <location>
        <begin position="17"/>
        <end position="105"/>
    </location>
</feature>
<dbReference type="SUPFAM" id="SSF159894">
    <property type="entry name" value="YgaC/TfoX-N like"/>
    <property type="match status" value="1"/>
</dbReference>
<proteinExistence type="predicted"/>
<dbReference type="PANTHER" id="PTHR36121">
    <property type="entry name" value="PROTEIN SXY"/>
    <property type="match status" value="1"/>
</dbReference>
<evidence type="ECO:0000259" key="1">
    <source>
        <dbReference type="Pfam" id="PF04993"/>
    </source>
</evidence>
<dbReference type="InterPro" id="IPR007076">
    <property type="entry name" value="TfoX_N"/>
</dbReference>
<dbReference type="Proteomes" id="UP001597294">
    <property type="component" value="Unassembled WGS sequence"/>
</dbReference>
<sequence>MKKKRPSSVEETINYCLPLGPVRVKSMFGGHGLYFEDIMFALEANGDIYLKTDKETLNLFEEAGSQAFTYEGKNKPITMSYSLIPSTAWDDQDDFIRWVNLAIGASRRAKATKKLKNK</sequence>
<name>A0ABW5BEV7_9PROT</name>
<dbReference type="RefSeq" id="WP_380247259.1">
    <property type="nucleotide sequence ID" value="NZ_JBHUII010000001.1"/>
</dbReference>
<dbReference type="Gene3D" id="3.30.1460.30">
    <property type="entry name" value="YgaC/TfoX-N like chaperone"/>
    <property type="match status" value="1"/>
</dbReference>
<dbReference type="EMBL" id="JBHUII010000001">
    <property type="protein sequence ID" value="MFD2204069.1"/>
    <property type="molecule type" value="Genomic_DNA"/>
</dbReference>